<dbReference type="InterPro" id="IPR050736">
    <property type="entry name" value="Sensor_HK_Regulatory"/>
</dbReference>
<evidence type="ECO:0000256" key="1">
    <source>
        <dbReference type="ARBA" id="ARBA00000085"/>
    </source>
</evidence>
<keyword evidence="9" id="KW-0067">ATP-binding</keyword>
<dbReference type="CDD" id="cd00082">
    <property type="entry name" value="HisKA"/>
    <property type="match status" value="1"/>
</dbReference>
<dbReference type="Pfam" id="PF00512">
    <property type="entry name" value="HisKA"/>
    <property type="match status" value="1"/>
</dbReference>
<dbReference type="EMBL" id="AP018694">
    <property type="protein sequence ID" value="BBE16641.1"/>
    <property type="molecule type" value="Genomic_DNA"/>
</dbReference>
<evidence type="ECO:0000259" key="17">
    <source>
        <dbReference type="PROSITE" id="PS50113"/>
    </source>
</evidence>
<dbReference type="InterPro" id="IPR003661">
    <property type="entry name" value="HisK_dim/P_dom"/>
</dbReference>
<dbReference type="PANTHER" id="PTHR43711:SF31">
    <property type="entry name" value="HISTIDINE KINASE"/>
    <property type="match status" value="1"/>
</dbReference>
<dbReference type="InterPro" id="IPR001789">
    <property type="entry name" value="Sig_transdc_resp-reg_receiver"/>
</dbReference>
<evidence type="ECO:0000256" key="5">
    <source>
        <dbReference type="ARBA" id="ARBA00022553"/>
    </source>
</evidence>
<keyword evidence="19" id="KW-1185">Reference proteome</keyword>
<organism evidence="18 19">
    <name type="scientific">Aquipluma nitroreducens</name>
    <dbReference type="NCBI Taxonomy" id="2010828"/>
    <lineage>
        <taxon>Bacteria</taxon>
        <taxon>Pseudomonadati</taxon>
        <taxon>Bacteroidota</taxon>
        <taxon>Bacteroidia</taxon>
        <taxon>Marinilabiliales</taxon>
        <taxon>Prolixibacteraceae</taxon>
        <taxon>Aquipluma</taxon>
    </lineage>
</organism>
<dbReference type="PROSITE" id="PS50109">
    <property type="entry name" value="HIS_KIN"/>
    <property type="match status" value="1"/>
</dbReference>
<dbReference type="Pfam" id="PF13426">
    <property type="entry name" value="PAS_9"/>
    <property type="match status" value="1"/>
</dbReference>
<comment type="catalytic activity">
    <reaction evidence="1">
        <text>ATP + protein L-histidine = ADP + protein N-phospho-L-histidine.</text>
        <dbReference type="EC" id="2.7.13.3"/>
    </reaction>
</comment>
<dbReference type="Pfam" id="PF00072">
    <property type="entry name" value="Response_reg"/>
    <property type="match status" value="1"/>
</dbReference>
<feature type="coiled-coil region" evidence="13">
    <location>
        <begin position="256"/>
        <end position="283"/>
    </location>
</feature>
<dbReference type="InterPro" id="IPR035965">
    <property type="entry name" value="PAS-like_dom_sf"/>
</dbReference>
<evidence type="ECO:0000256" key="11">
    <source>
        <dbReference type="ARBA" id="ARBA00023136"/>
    </source>
</evidence>
<dbReference type="CDD" id="cd00156">
    <property type="entry name" value="REC"/>
    <property type="match status" value="1"/>
</dbReference>
<dbReference type="KEGG" id="anf:AQPE_0781"/>
<keyword evidence="4" id="KW-1003">Cell membrane</keyword>
<dbReference type="SMART" id="SM00086">
    <property type="entry name" value="PAC"/>
    <property type="match status" value="1"/>
</dbReference>
<dbReference type="GO" id="GO:0005524">
    <property type="term" value="F:ATP binding"/>
    <property type="evidence" value="ECO:0007669"/>
    <property type="project" value="UniProtKB-KW"/>
</dbReference>
<feature type="modified residue" description="4-aspartylphosphate" evidence="12">
    <location>
        <position position="63"/>
    </location>
</feature>
<keyword evidence="7" id="KW-0547">Nucleotide-binding</keyword>
<evidence type="ECO:0000313" key="19">
    <source>
        <dbReference type="Proteomes" id="UP001193389"/>
    </source>
</evidence>
<dbReference type="PROSITE" id="PS50112">
    <property type="entry name" value="PAS"/>
    <property type="match status" value="1"/>
</dbReference>
<keyword evidence="10" id="KW-0902">Two-component regulatory system</keyword>
<evidence type="ECO:0000256" key="13">
    <source>
        <dbReference type="SAM" id="Coils"/>
    </source>
</evidence>
<dbReference type="RefSeq" id="WP_318349696.1">
    <property type="nucleotide sequence ID" value="NZ_AP018694.1"/>
</dbReference>
<dbReference type="SMART" id="SM00091">
    <property type="entry name" value="PAS"/>
    <property type="match status" value="1"/>
</dbReference>
<dbReference type="Gene3D" id="3.30.565.10">
    <property type="entry name" value="Histidine kinase-like ATPase, C-terminal domain"/>
    <property type="match status" value="1"/>
</dbReference>
<dbReference type="PROSITE" id="PS50113">
    <property type="entry name" value="PAC"/>
    <property type="match status" value="1"/>
</dbReference>
<dbReference type="PANTHER" id="PTHR43711">
    <property type="entry name" value="TWO-COMPONENT HISTIDINE KINASE"/>
    <property type="match status" value="1"/>
</dbReference>
<feature type="domain" description="PAC" evidence="17">
    <location>
        <begin position="220"/>
        <end position="272"/>
    </location>
</feature>
<dbReference type="PROSITE" id="PS50110">
    <property type="entry name" value="RESPONSE_REGULATORY"/>
    <property type="match status" value="1"/>
</dbReference>
<feature type="domain" description="PAS" evidence="16">
    <location>
        <begin position="146"/>
        <end position="216"/>
    </location>
</feature>
<dbReference type="NCBIfam" id="TIGR00229">
    <property type="entry name" value="sensory_box"/>
    <property type="match status" value="1"/>
</dbReference>
<dbReference type="InterPro" id="IPR004358">
    <property type="entry name" value="Sig_transdc_His_kin-like_C"/>
</dbReference>
<evidence type="ECO:0000259" key="15">
    <source>
        <dbReference type="PROSITE" id="PS50110"/>
    </source>
</evidence>
<keyword evidence="5 12" id="KW-0597">Phosphoprotein</keyword>
<dbReference type="SMART" id="SM00388">
    <property type="entry name" value="HisKA"/>
    <property type="match status" value="1"/>
</dbReference>
<dbReference type="SUPFAM" id="SSF47384">
    <property type="entry name" value="Homodimeric domain of signal transducing histidine kinase"/>
    <property type="match status" value="1"/>
</dbReference>
<dbReference type="AlphaFoldDB" id="A0A5K7S500"/>
<evidence type="ECO:0000256" key="8">
    <source>
        <dbReference type="ARBA" id="ARBA00022777"/>
    </source>
</evidence>
<dbReference type="InterPro" id="IPR036097">
    <property type="entry name" value="HisK_dim/P_sf"/>
</dbReference>
<dbReference type="InterPro" id="IPR005467">
    <property type="entry name" value="His_kinase_dom"/>
</dbReference>
<dbReference type="InterPro" id="IPR003594">
    <property type="entry name" value="HATPase_dom"/>
</dbReference>
<keyword evidence="13" id="KW-0175">Coiled coil</keyword>
<sequence length="504" mass="57323">MENGIQLPRTLHVLSLEDSDIDFELVTEQLDLTGFQIEISRAETEFEFTSSIRNNYFDIILADYTLPQFDAFGALELCQKYCPDVPFICVSGSIGEIKAIELLKNGAVDYVIKDRMERLPFAIKRALDEARIKLEHKNAQEALRKSEERLRDILFSSADWVWEVDENGKYTYSSQRDIDLFNVTPNEIIGKTPFDFMPAEEAIRVSILFKEITANKLPIKDLENWNIGKNGEPICLLTNGLPIIDQDGQLKGYRGIDKNITERKLAEQELIKAKERAEASDRLKTAFMNNISHEIRTPLNGILGFSQIITDPTFSELEKEGHYGMLNESCDRLINTVTNIMDISLLASGNQKVVKTEVILFELISHIHEKFKASCQQKKITISMPEDTKLKILTDEELLSKIFYQLIDNAVKFTSNGTIAIGCEKHKQEYHFFVKDSGIGISEEYKNRIFGNFEQEDFASTRKYEGTGIGLSIVKGFVELLGGKIWVNSKKGKGSTFYFSIPIE</sequence>
<gene>
    <name evidence="18" type="ORF">AQPE_0781</name>
</gene>
<accession>A0A5K7S500</accession>
<dbReference type="PRINTS" id="PR00344">
    <property type="entry name" value="BCTRLSENSOR"/>
</dbReference>
<comment type="subcellular location">
    <subcellularLocation>
        <location evidence="2">Cell membrane</location>
    </subcellularLocation>
</comment>
<dbReference type="InterPro" id="IPR036890">
    <property type="entry name" value="HATPase_C_sf"/>
</dbReference>
<protein>
    <recommendedName>
        <fullName evidence="3">histidine kinase</fullName>
        <ecNumber evidence="3">2.7.13.3</ecNumber>
    </recommendedName>
</protein>
<evidence type="ECO:0000256" key="9">
    <source>
        <dbReference type="ARBA" id="ARBA00022840"/>
    </source>
</evidence>
<dbReference type="InterPro" id="IPR000700">
    <property type="entry name" value="PAS-assoc_C"/>
</dbReference>
<dbReference type="InterPro" id="IPR000014">
    <property type="entry name" value="PAS"/>
</dbReference>
<dbReference type="InterPro" id="IPR011006">
    <property type="entry name" value="CheY-like_superfamily"/>
</dbReference>
<dbReference type="SUPFAM" id="SSF52172">
    <property type="entry name" value="CheY-like"/>
    <property type="match status" value="1"/>
</dbReference>
<dbReference type="SUPFAM" id="SSF55874">
    <property type="entry name" value="ATPase domain of HSP90 chaperone/DNA topoisomerase II/histidine kinase"/>
    <property type="match status" value="1"/>
</dbReference>
<evidence type="ECO:0000256" key="10">
    <source>
        <dbReference type="ARBA" id="ARBA00023012"/>
    </source>
</evidence>
<evidence type="ECO:0000256" key="2">
    <source>
        <dbReference type="ARBA" id="ARBA00004236"/>
    </source>
</evidence>
<dbReference type="SMART" id="SM00448">
    <property type="entry name" value="REC"/>
    <property type="match status" value="1"/>
</dbReference>
<keyword evidence="11" id="KW-0472">Membrane</keyword>
<dbReference type="CDD" id="cd00130">
    <property type="entry name" value="PAS"/>
    <property type="match status" value="1"/>
</dbReference>
<dbReference type="Proteomes" id="UP001193389">
    <property type="component" value="Chromosome"/>
</dbReference>
<keyword evidence="8 18" id="KW-0418">Kinase</keyword>
<evidence type="ECO:0000256" key="4">
    <source>
        <dbReference type="ARBA" id="ARBA00022475"/>
    </source>
</evidence>
<dbReference type="EC" id="2.7.13.3" evidence="3"/>
<evidence type="ECO:0000313" key="18">
    <source>
        <dbReference type="EMBL" id="BBE16641.1"/>
    </source>
</evidence>
<keyword evidence="6" id="KW-0808">Transferase</keyword>
<evidence type="ECO:0000256" key="3">
    <source>
        <dbReference type="ARBA" id="ARBA00012438"/>
    </source>
</evidence>
<evidence type="ECO:0000259" key="14">
    <source>
        <dbReference type="PROSITE" id="PS50109"/>
    </source>
</evidence>
<evidence type="ECO:0000256" key="6">
    <source>
        <dbReference type="ARBA" id="ARBA00022679"/>
    </source>
</evidence>
<feature type="domain" description="Response regulatory" evidence="15">
    <location>
        <begin position="12"/>
        <end position="128"/>
    </location>
</feature>
<feature type="domain" description="Histidine kinase" evidence="14">
    <location>
        <begin position="290"/>
        <end position="504"/>
    </location>
</feature>
<evidence type="ECO:0000256" key="7">
    <source>
        <dbReference type="ARBA" id="ARBA00022741"/>
    </source>
</evidence>
<dbReference type="Gene3D" id="3.40.50.2300">
    <property type="match status" value="1"/>
</dbReference>
<dbReference type="SUPFAM" id="SSF55785">
    <property type="entry name" value="PYP-like sensor domain (PAS domain)"/>
    <property type="match status" value="1"/>
</dbReference>
<dbReference type="FunFam" id="3.30.565.10:FF:000023">
    <property type="entry name" value="PAS domain-containing sensor histidine kinase"/>
    <property type="match status" value="1"/>
</dbReference>
<evidence type="ECO:0000259" key="16">
    <source>
        <dbReference type="PROSITE" id="PS50112"/>
    </source>
</evidence>
<dbReference type="Gene3D" id="1.10.287.130">
    <property type="match status" value="1"/>
</dbReference>
<dbReference type="GO" id="GO:0005886">
    <property type="term" value="C:plasma membrane"/>
    <property type="evidence" value="ECO:0007669"/>
    <property type="project" value="UniProtKB-SubCell"/>
</dbReference>
<dbReference type="GO" id="GO:0000155">
    <property type="term" value="F:phosphorelay sensor kinase activity"/>
    <property type="evidence" value="ECO:0007669"/>
    <property type="project" value="InterPro"/>
</dbReference>
<dbReference type="Gene3D" id="3.30.450.20">
    <property type="entry name" value="PAS domain"/>
    <property type="match status" value="1"/>
</dbReference>
<reference evidence="18" key="1">
    <citation type="journal article" date="2020" name="Int. J. Syst. Evol. Microbiol.">
        <title>Aquipluma nitroreducens gen. nov. sp. nov., a novel facultatively anaerobic bacterium isolated from a freshwater lake.</title>
        <authorList>
            <person name="Watanabe M."/>
            <person name="Kojima H."/>
            <person name="Fukui M."/>
        </authorList>
    </citation>
    <scope>NUCLEOTIDE SEQUENCE</scope>
    <source>
        <strain evidence="18">MeG22</strain>
    </source>
</reference>
<dbReference type="SMART" id="SM00387">
    <property type="entry name" value="HATPase_c"/>
    <property type="match status" value="1"/>
</dbReference>
<evidence type="ECO:0000256" key="12">
    <source>
        <dbReference type="PROSITE-ProRule" id="PRU00169"/>
    </source>
</evidence>
<dbReference type="InterPro" id="IPR001610">
    <property type="entry name" value="PAC"/>
</dbReference>
<proteinExistence type="predicted"/>
<name>A0A5K7S500_9BACT</name>
<dbReference type="Pfam" id="PF02518">
    <property type="entry name" value="HATPase_c"/>
    <property type="match status" value="1"/>
</dbReference>